<organism evidence="6 7">
    <name type="scientific">Tilletiopsis washingtonensis</name>
    <dbReference type="NCBI Taxonomy" id="58919"/>
    <lineage>
        <taxon>Eukaryota</taxon>
        <taxon>Fungi</taxon>
        <taxon>Dikarya</taxon>
        <taxon>Basidiomycota</taxon>
        <taxon>Ustilaginomycotina</taxon>
        <taxon>Exobasidiomycetes</taxon>
        <taxon>Entylomatales</taxon>
        <taxon>Entylomatales incertae sedis</taxon>
        <taxon>Tilletiopsis</taxon>
    </lineage>
</organism>
<dbReference type="GeneID" id="37268959"/>
<protein>
    <submittedName>
        <fullName evidence="6">Adenylate kinase</fullName>
    </submittedName>
</protein>
<dbReference type="PROSITE" id="PS00113">
    <property type="entry name" value="ADENYLATE_KINASE"/>
    <property type="match status" value="1"/>
</dbReference>
<evidence type="ECO:0000256" key="2">
    <source>
        <dbReference type="ARBA" id="ARBA00022741"/>
    </source>
</evidence>
<dbReference type="STRING" id="58919.A0A316ZI80"/>
<evidence type="ECO:0000256" key="3">
    <source>
        <dbReference type="ARBA" id="ARBA00022777"/>
    </source>
</evidence>
<keyword evidence="3 4" id="KW-0418">Kinase</keyword>
<evidence type="ECO:0000313" key="7">
    <source>
        <dbReference type="Proteomes" id="UP000245946"/>
    </source>
</evidence>
<proteinExistence type="inferred from homology"/>
<dbReference type="EMBL" id="KZ819284">
    <property type="protein sequence ID" value="PWO00759.1"/>
    <property type="molecule type" value="Genomic_DNA"/>
</dbReference>
<keyword evidence="2" id="KW-0547">Nucleotide-binding</keyword>
<dbReference type="Pfam" id="PF05191">
    <property type="entry name" value="ADK_lid"/>
    <property type="match status" value="1"/>
</dbReference>
<gene>
    <name evidence="6" type="ORF">FA09DRAFT_327484</name>
</gene>
<evidence type="ECO:0000313" key="6">
    <source>
        <dbReference type="EMBL" id="PWO00759.1"/>
    </source>
</evidence>
<dbReference type="AlphaFoldDB" id="A0A316ZI80"/>
<keyword evidence="1 4" id="KW-0808">Transferase</keyword>
<dbReference type="PRINTS" id="PR00094">
    <property type="entry name" value="ADENYLTKNASE"/>
</dbReference>
<evidence type="ECO:0000256" key="4">
    <source>
        <dbReference type="RuleBase" id="RU003330"/>
    </source>
</evidence>
<name>A0A316ZI80_9BASI</name>
<sequence>MLRPLRALIIGSPGSGKGTLSARLVQHAPAMRTLSAGDVLRAHIRNGTEIGREAEGVVKRGGLMPDRVMMGVLSAELEGMGAETPWLLDGFPRTIGQARLLDEKLATLRQPLQLVINLDVPEEVVLSRILDRWLHPASGRVYNMSFNPPKRAGFDDETGEPLEQRPDDNAEAFAQRLKAFHREMAPLLEYYRDQRDAPKGERPAYVSLRGEESDVIWPKMWDVVRQYRLQ</sequence>
<accession>A0A316ZI80</accession>
<dbReference type="HAMAP" id="MF_00235">
    <property type="entry name" value="Adenylate_kinase_Adk"/>
    <property type="match status" value="1"/>
</dbReference>
<dbReference type="InterPro" id="IPR033690">
    <property type="entry name" value="Adenylat_kinase_CS"/>
</dbReference>
<dbReference type="GO" id="GO:0004017">
    <property type="term" value="F:AMP kinase activity"/>
    <property type="evidence" value="ECO:0007669"/>
    <property type="project" value="InterPro"/>
</dbReference>
<evidence type="ECO:0000256" key="1">
    <source>
        <dbReference type="ARBA" id="ARBA00022679"/>
    </source>
</evidence>
<dbReference type="InterPro" id="IPR000850">
    <property type="entry name" value="Adenylat/UMP-CMP_kin"/>
</dbReference>
<dbReference type="GO" id="GO:0005524">
    <property type="term" value="F:ATP binding"/>
    <property type="evidence" value="ECO:0007669"/>
    <property type="project" value="InterPro"/>
</dbReference>
<dbReference type="OrthoDB" id="439792at2759"/>
<dbReference type="InterPro" id="IPR006259">
    <property type="entry name" value="Adenyl_kin_sub"/>
</dbReference>
<dbReference type="Proteomes" id="UP000245946">
    <property type="component" value="Unassembled WGS sequence"/>
</dbReference>
<dbReference type="Gene3D" id="3.40.50.300">
    <property type="entry name" value="P-loop containing nucleotide triphosphate hydrolases"/>
    <property type="match status" value="1"/>
</dbReference>
<comment type="similarity">
    <text evidence="4">Belongs to the adenylate kinase family.</text>
</comment>
<dbReference type="PANTHER" id="PTHR23359">
    <property type="entry name" value="NUCLEOTIDE KINASE"/>
    <property type="match status" value="1"/>
</dbReference>
<dbReference type="SUPFAM" id="SSF52540">
    <property type="entry name" value="P-loop containing nucleoside triphosphate hydrolases"/>
    <property type="match status" value="1"/>
</dbReference>
<reference evidence="6 7" key="1">
    <citation type="journal article" date="2018" name="Mol. Biol. Evol.">
        <title>Broad Genomic Sampling Reveals a Smut Pathogenic Ancestry of the Fungal Clade Ustilaginomycotina.</title>
        <authorList>
            <person name="Kijpornyongpan T."/>
            <person name="Mondo S.J."/>
            <person name="Barry K."/>
            <person name="Sandor L."/>
            <person name="Lee J."/>
            <person name="Lipzen A."/>
            <person name="Pangilinan J."/>
            <person name="LaButti K."/>
            <person name="Hainaut M."/>
            <person name="Henrissat B."/>
            <person name="Grigoriev I.V."/>
            <person name="Spatafora J.W."/>
            <person name="Aime M.C."/>
        </authorList>
    </citation>
    <scope>NUCLEOTIDE SEQUENCE [LARGE SCALE GENOMIC DNA]</scope>
    <source>
        <strain evidence="6 7">MCA 4186</strain>
    </source>
</reference>
<dbReference type="NCBIfam" id="TIGR01351">
    <property type="entry name" value="adk"/>
    <property type="match status" value="1"/>
</dbReference>
<dbReference type="InterPro" id="IPR007862">
    <property type="entry name" value="Adenylate_kinase_lid-dom"/>
</dbReference>
<evidence type="ECO:0000259" key="5">
    <source>
        <dbReference type="Pfam" id="PF05191"/>
    </source>
</evidence>
<dbReference type="FunFam" id="3.40.50.300:FF:000106">
    <property type="entry name" value="Adenylate kinase mitochondrial"/>
    <property type="match status" value="1"/>
</dbReference>
<feature type="domain" description="Adenylate kinase active site lid" evidence="5">
    <location>
        <begin position="132"/>
        <end position="167"/>
    </location>
</feature>
<dbReference type="CDD" id="cd01428">
    <property type="entry name" value="ADK"/>
    <property type="match status" value="1"/>
</dbReference>
<dbReference type="Pfam" id="PF00406">
    <property type="entry name" value="ADK"/>
    <property type="match status" value="1"/>
</dbReference>
<dbReference type="InterPro" id="IPR027417">
    <property type="entry name" value="P-loop_NTPase"/>
</dbReference>
<keyword evidence="7" id="KW-1185">Reference proteome</keyword>
<dbReference type="RefSeq" id="XP_025601037.1">
    <property type="nucleotide sequence ID" value="XM_025741415.1"/>
</dbReference>